<keyword evidence="4" id="KW-0929">Antimicrobial</keyword>
<evidence type="ECO:0000256" key="2">
    <source>
        <dbReference type="ARBA" id="ARBA00006722"/>
    </source>
</evidence>
<keyword evidence="7" id="KW-0611">Plant defense</keyword>
<dbReference type="InterPro" id="IPR010851">
    <property type="entry name" value="DEFL"/>
</dbReference>
<evidence type="ECO:0000256" key="8">
    <source>
        <dbReference type="ARBA" id="ARBA00023157"/>
    </source>
</evidence>
<comment type="similarity">
    <text evidence="2">Belongs to the DEFL family.</text>
</comment>
<sequence length="59" mass="6942">MRMVTKESQGQEMCRDVLMRENCEEWPCNNLCTQKWNGSGMCFQNEQIKSCLCTFPCKI</sequence>
<dbReference type="GO" id="GO:0050832">
    <property type="term" value="P:defense response to fungus"/>
    <property type="evidence" value="ECO:0007669"/>
    <property type="project" value="UniProtKB-KW"/>
</dbReference>
<evidence type="ECO:0000313" key="9">
    <source>
        <dbReference type="EMBL" id="CAH2071290.1"/>
    </source>
</evidence>
<dbReference type="PANTHER" id="PTHR33830">
    <property type="entry name" value="DEFENSIN-LIKE PROTEIN 184-RELATED"/>
    <property type="match status" value="1"/>
</dbReference>
<accession>A0AAU9SNF4</accession>
<dbReference type="PANTHER" id="PTHR33830:SF10">
    <property type="entry name" value="DEFENSIN-LIKE PROTEIN 122-RELATED"/>
    <property type="match status" value="1"/>
</dbReference>
<dbReference type="Pfam" id="PF07333">
    <property type="entry name" value="SLR1-BP"/>
    <property type="match status" value="1"/>
</dbReference>
<evidence type="ECO:0000256" key="5">
    <source>
        <dbReference type="ARBA" id="ARBA00022577"/>
    </source>
</evidence>
<dbReference type="GO" id="GO:0031640">
    <property type="term" value="P:killing of cells of another organism"/>
    <property type="evidence" value="ECO:0007669"/>
    <property type="project" value="UniProtKB-KW"/>
</dbReference>
<name>A0AAU9SNF4_THLAR</name>
<evidence type="ECO:0000313" key="10">
    <source>
        <dbReference type="Proteomes" id="UP000836841"/>
    </source>
</evidence>
<evidence type="ECO:0000256" key="4">
    <source>
        <dbReference type="ARBA" id="ARBA00022529"/>
    </source>
</evidence>
<keyword evidence="5" id="KW-0295">Fungicide</keyword>
<organism evidence="9 10">
    <name type="scientific">Thlaspi arvense</name>
    <name type="common">Field penny-cress</name>
    <dbReference type="NCBI Taxonomy" id="13288"/>
    <lineage>
        <taxon>Eukaryota</taxon>
        <taxon>Viridiplantae</taxon>
        <taxon>Streptophyta</taxon>
        <taxon>Embryophyta</taxon>
        <taxon>Tracheophyta</taxon>
        <taxon>Spermatophyta</taxon>
        <taxon>Magnoliopsida</taxon>
        <taxon>eudicotyledons</taxon>
        <taxon>Gunneridae</taxon>
        <taxon>Pentapetalae</taxon>
        <taxon>rosids</taxon>
        <taxon>malvids</taxon>
        <taxon>Brassicales</taxon>
        <taxon>Brassicaceae</taxon>
        <taxon>Thlaspideae</taxon>
        <taxon>Thlaspi</taxon>
    </lineage>
</organism>
<dbReference type="EMBL" id="OU466862">
    <property type="protein sequence ID" value="CAH2071290.1"/>
    <property type="molecule type" value="Genomic_DNA"/>
</dbReference>
<dbReference type="GO" id="GO:0005576">
    <property type="term" value="C:extracellular region"/>
    <property type="evidence" value="ECO:0007669"/>
    <property type="project" value="UniProtKB-SubCell"/>
</dbReference>
<keyword evidence="10" id="KW-1185">Reference proteome</keyword>
<evidence type="ECO:0000256" key="1">
    <source>
        <dbReference type="ARBA" id="ARBA00004613"/>
    </source>
</evidence>
<comment type="subcellular location">
    <subcellularLocation>
        <location evidence="1">Secreted</location>
    </subcellularLocation>
</comment>
<proteinExistence type="inferred from homology"/>
<evidence type="ECO:0000256" key="7">
    <source>
        <dbReference type="ARBA" id="ARBA00022821"/>
    </source>
</evidence>
<keyword evidence="8" id="KW-1015">Disulfide bond</keyword>
<gene>
    <name evidence="9" type="ORF">TAV2_LOCUS19146</name>
</gene>
<dbReference type="Proteomes" id="UP000836841">
    <property type="component" value="Chromosome 6"/>
</dbReference>
<keyword evidence="3" id="KW-0964">Secreted</keyword>
<protein>
    <submittedName>
        <fullName evidence="9">Uncharacterized protein</fullName>
    </submittedName>
</protein>
<reference evidence="9 10" key="1">
    <citation type="submission" date="2022-03" db="EMBL/GenBank/DDBJ databases">
        <authorList>
            <person name="Nunn A."/>
            <person name="Chopra R."/>
            <person name="Nunn A."/>
            <person name="Contreras Garrido A."/>
        </authorList>
    </citation>
    <scope>NUCLEOTIDE SEQUENCE [LARGE SCALE GENOMIC DNA]</scope>
</reference>
<keyword evidence="6" id="KW-0732">Signal</keyword>
<dbReference type="AlphaFoldDB" id="A0AAU9SNF4"/>
<evidence type="ECO:0000256" key="6">
    <source>
        <dbReference type="ARBA" id="ARBA00022729"/>
    </source>
</evidence>
<evidence type="ECO:0000256" key="3">
    <source>
        <dbReference type="ARBA" id="ARBA00022525"/>
    </source>
</evidence>